<proteinExistence type="predicted"/>
<protein>
    <submittedName>
        <fullName evidence="1">Uncharacterized protein</fullName>
    </submittedName>
</protein>
<accession>L8HK51</accession>
<dbReference type="AlphaFoldDB" id="L8HK51"/>
<reference evidence="1 2" key="1">
    <citation type="journal article" date="2013" name="Genome Biol.">
        <title>Genome of Acanthamoeba castellanii highlights extensive lateral gene transfer and early evolution of tyrosine kinase signaling.</title>
        <authorList>
            <person name="Clarke M."/>
            <person name="Lohan A.J."/>
            <person name="Liu B."/>
            <person name="Lagkouvardos I."/>
            <person name="Roy S."/>
            <person name="Zafar N."/>
            <person name="Bertelli C."/>
            <person name="Schilde C."/>
            <person name="Kianianmomeni A."/>
            <person name="Burglin T.R."/>
            <person name="Frech C."/>
            <person name="Turcotte B."/>
            <person name="Kopec K.O."/>
            <person name="Synnott J.M."/>
            <person name="Choo C."/>
            <person name="Paponov I."/>
            <person name="Finkler A."/>
            <person name="Soon Heng Tan C."/>
            <person name="Hutchins A.P."/>
            <person name="Weinmeier T."/>
            <person name="Rattei T."/>
            <person name="Chu J.S."/>
            <person name="Gimenez G."/>
            <person name="Irimia M."/>
            <person name="Rigden D.J."/>
            <person name="Fitzpatrick D.A."/>
            <person name="Lorenzo-Morales J."/>
            <person name="Bateman A."/>
            <person name="Chiu C.H."/>
            <person name="Tang P."/>
            <person name="Hegemann P."/>
            <person name="Fromm H."/>
            <person name="Raoult D."/>
            <person name="Greub G."/>
            <person name="Miranda-Saavedra D."/>
            <person name="Chen N."/>
            <person name="Nash P."/>
            <person name="Ginger M.L."/>
            <person name="Horn M."/>
            <person name="Schaap P."/>
            <person name="Caler L."/>
            <person name="Loftus B."/>
        </authorList>
    </citation>
    <scope>NUCLEOTIDE SEQUENCE [LARGE SCALE GENOMIC DNA]</scope>
    <source>
        <strain evidence="1 2">Neff</strain>
    </source>
</reference>
<dbReference type="RefSeq" id="XP_004356676.1">
    <property type="nucleotide sequence ID" value="XM_004356623.1"/>
</dbReference>
<dbReference type="VEuPathDB" id="AmoebaDB:ACA1_174370"/>
<dbReference type="GeneID" id="14925804"/>
<sequence length="157" mass="18406">MQSSTFTLTDAPQAPPEVVRLNLRSQSLWERIQEKARLLAYFHNEQEKVMRSAEKRGYYTDEELRFLNNLLSSKLDETMDRFKRDVSSMFAITKEDSLEIVALKVEVGSKLLEWLNNLVEWLLAKLTAIFEKAKEALEWCWTQVKELFGVLYAVLKK</sequence>
<name>L8HK51_ACACF</name>
<evidence type="ECO:0000313" key="1">
    <source>
        <dbReference type="EMBL" id="ELR24776.1"/>
    </source>
</evidence>
<dbReference type="EMBL" id="KB007811">
    <property type="protein sequence ID" value="ELR24776.1"/>
    <property type="molecule type" value="Genomic_DNA"/>
</dbReference>
<evidence type="ECO:0000313" key="2">
    <source>
        <dbReference type="Proteomes" id="UP000011083"/>
    </source>
</evidence>
<dbReference type="KEGG" id="acan:ACA1_174370"/>
<organism evidence="1 2">
    <name type="scientific">Acanthamoeba castellanii (strain ATCC 30010 / Neff)</name>
    <dbReference type="NCBI Taxonomy" id="1257118"/>
    <lineage>
        <taxon>Eukaryota</taxon>
        <taxon>Amoebozoa</taxon>
        <taxon>Discosea</taxon>
        <taxon>Longamoebia</taxon>
        <taxon>Centramoebida</taxon>
        <taxon>Acanthamoebidae</taxon>
        <taxon>Acanthamoeba</taxon>
    </lineage>
</organism>
<keyword evidence="2" id="KW-1185">Reference proteome</keyword>
<dbReference type="Proteomes" id="UP000011083">
    <property type="component" value="Unassembled WGS sequence"/>
</dbReference>
<gene>
    <name evidence="1" type="ORF">ACA1_174370</name>
</gene>